<reference evidence="3" key="1">
    <citation type="journal article" date="2015" name="Nature">
        <title>Complex archaea that bridge the gap between prokaryotes and eukaryotes.</title>
        <authorList>
            <person name="Spang A."/>
            <person name="Saw J.H."/>
            <person name="Jorgensen S.L."/>
            <person name="Zaremba-Niedzwiedzka K."/>
            <person name="Martijn J."/>
            <person name="Lind A.E."/>
            <person name="van Eijk R."/>
            <person name="Schleper C."/>
            <person name="Guy L."/>
            <person name="Ettema T.J."/>
        </authorList>
    </citation>
    <scope>NUCLEOTIDE SEQUENCE</scope>
</reference>
<gene>
    <name evidence="3" type="ORF">LCGC14_1400870</name>
</gene>
<feature type="region of interest" description="Disordered" evidence="2">
    <location>
        <begin position="137"/>
        <end position="158"/>
    </location>
</feature>
<evidence type="ECO:0000256" key="2">
    <source>
        <dbReference type="SAM" id="MobiDB-lite"/>
    </source>
</evidence>
<organism evidence="3">
    <name type="scientific">marine sediment metagenome</name>
    <dbReference type="NCBI Taxonomy" id="412755"/>
    <lineage>
        <taxon>unclassified sequences</taxon>
        <taxon>metagenomes</taxon>
        <taxon>ecological metagenomes</taxon>
    </lineage>
</organism>
<accession>A0A0F9MCQ4</accession>
<proteinExistence type="predicted"/>
<evidence type="ECO:0000256" key="1">
    <source>
        <dbReference type="SAM" id="Coils"/>
    </source>
</evidence>
<name>A0A0F9MCQ4_9ZZZZ</name>
<evidence type="ECO:0000313" key="3">
    <source>
        <dbReference type="EMBL" id="KKM74390.1"/>
    </source>
</evidence>
<protein>
    <submittedName>
        <fullName evidence="3">Uncharacterized protein</fullName>
    </submittedName>
</protein>
<feature type="coiled-coil region" evidence="1">
    <location>
        <begin position="36"/>
        <end position="70"/>
    </location>
</feature>
<comment type="caution">
    <text evidence="3">The sequence shown here is derived from an EMBL/GenBank/DDBJ whole genome shotgun (WGS) entry which is preliminary data.</text>
</comment>
<keyword evidence="1" id="KW-0175">Coiled coil</keyword>
<dbReference type="EMBL" id="LAZR01009148">
    <property type="protein sequence ID" value="KKM74390.1"/>
    <property type="molecule type" value="Genomic_DNA"/>
</dbReference>
<sequence>MMSDEQYRCKICDKEVCEPNMLCSCCRLSSGYQGVLRVTQEYVDKLQARAKELESENQRLGIQSRALLDRLQKQNGLLHVVKIHWMNSSHEDECPCIGPAIFDSRCLCGYDVFQAALWEAGLITQAEIDFKCGEDVPKPESWWTPEYKKGDDDEVQDN</sequence>
<dbReference type="AlphaFoldDB" id="A0A0F9MCQ4"/>